<sequence>MKTKLAAIILLSSGLSSTAVFAETAPEWNFVQGSVESLSIDNANGFDPLGLGITVSYLLTDNIFVDGKYSRLSDDPADVDVDVTLFDINLGYRYRISDITDLYGSLGFVNLNIEASSGVNSAEADDDGLQIKIGARSRLIDQFEIDTHIVRRQIGDDRTQLGLSGHYYVNEQLALGVGILGDGDGKQYSLSARYAF</sequence>
<dbReference type="Proteomes" id="UP000006251">
    <property type="component" value="Unassembled WGS sequence"/>
</dbReference>
<evidence type="ECO:0000256" key="1">
    <source>
        <dbReference type="ARBA" id="ARBA00022729"/>
    </source>
</evidence>
<feature type="signal peptide" evidence="2">
    <location>
        <begin position="1"/>
        <end position="22"/>
    </location>
</feature>
<dbReference type="EMBL" id="BAEQ01000024">
    <property type="protein sequence ID" value="GAC28475.1"/>
    <property type="molecule type" value="Genomic_DNA"/>
</dbReference>
<gene>
    <name evidence="4" type="ORF">GPAL_1611</name>
</gene>
<name>K6ZYV3_9ALTE</name>
<dbReference type="InterPro" id="IPR027385">
    <property type="entry name" value="Beta-barrel_OMP"/>
</dbReference>
<dbReference type="SUPFAM" id="SSF56925">
    <property type="entry name" value="OMPA-like"/>
    <property type="match status" value="1"/>
</dbReference>
<proteinExistence type="predicted"/>
<organism evidence="4 5">
    <name type="scientific">Brumicola pallidula DSM 14239 = ACAM 615</name>
    <dbReference type="NCBI Taxonomy" id="1121922"/>
    <lineage>
        <taxon>Bacteria</taxon>
        <taxon>Pseudomonadati</taxon>
        <taxon>Pseudomonadota</taxon>
        <taxon>Gammaproteobacteria</taxon>
        <taxon>Alteromonadales</taxon>
        <taxon>Alteromonadaceae</taxon>
        <taxon>Brumicola</taxon>
    </lineage>
</organism>
<dbReference type="InterPro" id="IPR011250">
    <property type="entry name" value="OMP/PagP_B-barrel"/>
</dbReference>
<dbReference type="OrthoDB" id="7059177at2"/>
<comment type="caution">
    <text evidence="4">The sequence shown here is derived from an EMBL/GenBank/DDBJ whole genome shotgun (WGS) entry which is preliminary data.</text>
</comment>
<protein>
    <recommendedName>
        <fullName evidence="3">Outer membrane protein beta-barrel domain-containing protein</fullName>
    </recommendedName>
</protein>
<evidence type="ECO:0000313" key="4">
    <source>
        <dbReference type="EMBL" id="GAC28475.1"/>
    </source>
</evidence>
<keyword evidence="1 2" id="KW-0732">Signal</keyword>
<reference evidence="5" key="1">
    <citation type="journal article" date="2014" name="Environ. Microbiol.">
        <title>Comparative genomics of the marine bacterial genus Glaciecola reveals the high degree of genomic diversity and genomic characteristic for cold adaptation.</title>
        <authorList>
            <person name="Qin Q.L."/>
            <person name="Xie B.B."/>
            <person name="Yu Y."/>
            <person name="Shu Y.L."/>
            <person name="Rong J.C."/>
            <person name="Zhang Y.J."/>
            <person name="Zhao D.L."/>
            <person name="Chen X.L."/>
            <person name="Zhang X.Y."/>
            <person name="Chen B."/>
            <person name="Zhou B.C."/>
            <person name="Zhang Y.Z."/>
        </authorList>
    </citation>
    <scope>NUCLEOTIDE SEQUENCE [LARGE SCALE GENOMIC DNA]</scope>
    <source>
        <strain evidence="5">ACAM 615</strain>
    </source>
</reference>
<keyword evidence="5" id="KW-1185">Reference proteome</keyword>
<feature type="domain" description="Outer membrane protein beta-barrel" evidence="3">
    <location>
        <begin position="9"/>
        <end position="156"/>
    </location>
</feature>
<dbReference type="Gene3D" id="2.40.160.20">
    <property type="match status" value="1"/>
</dbReference>
<accession>K6ZYV3</accession>
<evidence type="ECO:0000259" key="3">
    <source>
        <dbReference type="Pfam" id="PF13505"/>
    </source>
</evidence>
<evidence type="ECO:0000313" key="5">
    <source>
        <dbReference type="Proteomes" id="UP000006251"/>
    </source>
</evidence>
<dbReference type="Pfam" id="PF13505">
    <property type="entry name" value="OMP_b-brl"/>
    <property type="match status" value="1"/>
</dbReference>
<dbReference type="AlphaFoldDB" id="K6ZYV3"/>
<dbReference type="STRING" id="1121922.GCA_000428905_02863"/>
<dbReference type="RefSeq" id="WP_006010683.1">
    <property type="nucleotide sequence ID" value="NZ_AUAV01000015.1"/>
</dbReference>
<feature type="chain" id="PRO_5003902432" description="Outer membrane protein beta-barrel domain-containing protein" evidence="2">
    <location>
        <begin position="23"/>
        <end position="196"/>
    </location>
</feature>
<evidence type="ECO:0000256" key="2">
    <source>
        <dbReference type="SAM" id="SignalP"/>
    </source>
</evidence>